<evidence type="ECO:0000256" key="1">
    <source>
        <dbReference type="SAM" id="MobiDB-lite"/>
    </source>
</evidence>
<sequence length="302" mass="31551">MAGLRRREAALPPPPSQLRFSGVGHPECASRIHPTCDGEGSGVGVLQDKAQEATSLDAQPRRSLRSHPHPHPPHKGEGGGDVAAQQSGTSSVENQASESPPPPRILVRREDFRIQRLKERRRSLTIFVVDASGSAALHRLAEAKGAVELLLAEAYVRRDEVALIAFRGTTAELLLPPTRSLARAKRSLGELPGGGGTPLASAIDAAALLAVAARRRGDAPALVFLTDGQANVSRDGEGGRARAQEEAAQAARALKALGLKSLVIDVSPRPNPRAGELSAAMGARYMPLPSADAPALARAAAS</sequence>
<dbReference type="Proteomes" id="UP000825701">
    <property type="component" value="Chromosome"/>
</dbReference>
<dbReference type="EMBL" id="CP081869">
    <property type="protein sequence ID" value="QZO00477.1"/>
    <property type="molecule type" value="Genomic_DNA"/>
</dbReference>
<feature type="domain" description="VWFA" evidence="2">
    <location>
        <begin position="124"/>
        <end position="277"/>
    </location>
</feature>
<dbReference type="SMART" id="SM00327">
    <property type="entry name" value="VWA"/>
    <property type="match status" value="1"/>
</dbReference>
<protein>
    <submittedName>
        <fullName evidence="3">VWA domain-containing protein</fullName>
    </submittedName>
</protein>
<feature type="compositionally biased region" description="Basic residues" evidence="1">
    <location>
        <begin position="62"/>
        <end position="73"/>
    </location>
</feature>
<feature type="compositionally biased region" description="Polar residues" evidence="1">
    <location>
        <begin position="84"/>
        <end position="98"/>
    </location>
</feature>
<dbReference type="Pfam" id="PF13519">
    <property type="entry name" value="VWA_2"/>
    <property type="match status" value="1"/>
</dbReference>
<name>A0A9E6RAA6_9HYPH</name>
<dbReference type="InterPro" id="IPR002035">
    <property type="entry name" value="VWF_A"/>
</dbReference>
<evidence type="ECO:0000313" key="3">
    <source>
        <dbReference type="EMBL" id="QZO00477.1"/>
    </source>
</evidence>
<evidence type="ECO:0000313" key="4">
    <source>
        <dbReference type="Proteomes" id="UP000825701"/>
    </source>
</evidence>
<dbReference type="SUPFAM" id="SSF53300">
    <property type="entry name" value="vWA-like"/>
    <property type="match status" value="1"/>
</dbReference>
<dbReference type="AlphaFoldDB" id="A0A9E6RAA6"/>
<gene>
    <name evidence="3" type="ORF">K6K41_01620</name>
</gene>
<keyword evidence="4" id="KW-1185">Reference proteome</keyword>
<proteinExistence type="predicted"/>
<dbReference type="PANTHER" id="PTHR43473">
    <property type="entry name" value="MAGNESIUM-CHELATASE SUBUNIT CHLD, CHLOROPLASTIC"/>
    <property type="match status" value="1"/>
</dbReference>
<organism evidence="3 4">
    <name type="scientific">Chenggangzhangella methanolivorans</name>
    <dbReference type="NCBI Taxonomy" id="1437009"/>
    <lineage>
        <taxon>Bacteria</taxon>
        <taxon>Pseudomonadati</taxon>
        <taxon>Pseudomonadota</taxon>
        <taxon>Alphaproteobacteria</taxon>
        <taxon>Hyphomicrobiales</taxon>
        <taxon>Methylopilaceae</taxon>
        <taxon>Chenggangzhangella</taxon>
    </lineage>
</organism>
<evidence type="ECO:0000259" key="2">
    <source>
        <dbReference type="PROSITE" id="PS50234"/>
    </source>
</evidence>
<dbReference type="PROSITE" id="PS50234">
    <property type="entry name" value="VWFA"/>
    <property type="match status" value="1"/>
</dbReference>
<dbReference type="KEGG" id="cmet:K6K41_01620"/>
<dbReference type="PANTHER" id="PTHR43473:SF2">
    <property type="entry name" value="MAGNESIUM-CHELATASE SUBUNIT CHLD, CHLOROPLASTIC"/>
    <property type="match status" value="1"/>
</dbReference>
<accession>A0A9E6RAA6</accession>
<dbReference type="InterPro" id="IPR036465">
    <property type="entry name" value="vWFA_dom_sf"/>
</dbReference>
<dbReference type="Gene3D" id="3.40.50.410">
    <property type="entry name" value="von Willebrand factor, type A domain"/>
    <property type="match status" value="1"/>
</dbReference>
<reference evidence="3" key="1">
    <citation type="submission" date="2021-08" db="EMBL/GenBank/DDBJ databases">
        <authorList>
            <person name="Zhang H."/>
            <person name="Xu M."/>
            <person name="Yu Z."/>
            <person name="Yang L."/>
            <person name="Cai Y."/>
        </authorList>
    </citation>
    <scope>NUCLEOTIDE SEQUENCE</scope>
    <source>
        <strain evidence="3">CHL1</strain>
    </source>
</reference>
<feature type="region of interest" description="Disordered" evidence="1">
    <location>
        <begin position="1"/>
        <end position="107"/>
    </location>
</feature>